<dbReference type="PRINTS" id="PR00348">
    <property type="entry name" value="UBIQUITIN"/>
</dbReference>
<evidence type="ECO:0000313" key="13">
    <source>
        <dbReference type="EMBL" id="KAJ6250178.1"/>
    </source>
</evidence>
<keyword evidence="8" id="KW-0863">Zinc-finger</keyword>
<dbReference type="Proteomes" id="UP001150062">
    <property type="component" value="Unassembled WGS sequence"/>
</dbReference>
<dbReference type="EC" id="2.3.2.31" evidence="3"/>
<dbReference type="InterPro" id="IPR054694">
    <property type="entry name" value="Parkin-like_IBR"/>
</dbReference>
<evidence type="ECO:0000256" key="7">
    <source>
        <dbReference type="ARBA" id="ARBA00022737"/>
    </source>
</evidence>
<dbReference type="SMART" id="SM00213">
    <property type="entry name" value="UBQ"/>
    <property type="match status" value="2"/>
</dbReference>
<feature type="domain" description="Ubiquitin-like" evidence="11">
    <location>
        <begin position="177"/>
        <end position="252"/>
    </location>
</feature>
<evidence type="ECO:0000259" key="12">
    <source>
        <dbReference type="PROSITE" id="PS51873"/>
    </source>
</evidence>
<keyword evidence="6" id="KW-0479">Metal-binding</keyword>
<sequence length="253" mass="29324">MSWRSKEEILNDPEVFKKRPCPSCKTPTERTEGCLHMTCTNPDCKHQYCWFCGAQWDPRKCQCSNSSSLNEEYKRSIAETYFLEQFGKTNTGNISIQVKMLSESIQITDFHNDNTIQYLKYRVSLQTEKDPKSMFVFNGGKRIDDSQLIGEIEWEKENHELTLVNRRDKPIPQQKAIQLFVKTLTGKTITINLSNFSSILELKKAIKEKEGINENEQRLLFGGKQLQDNLTLIQYNIHALSTIHLVLRLRGGK</sequence>
<keyword evidence="9" id="KW-0833">Ubl conjugation pathway</keyword>
<dbReference type="Gene3D" id="1.20.120.1750">
    <property type="match status" value="1"/>
</dbReference>
<evidence type="ECO:0000256" key="5">
    <source>
        <dbReference type="ARBA" id="ARBA00022679"/>
    </source>
</evidence>
<dbReference type="PANTHER" id="PTHR10666">
    <property type="entry name" value="UBIQUITIN"/>
    <property type="match status" value="1"/>
</dbReference>
<keyword evidence="4" id="KW-0597">Phosphoprotein</keyword>
<dbReference type="PROSITE" id="PS50053">
    <property type="entry name" value="UBIQUITIN_2"/>
    <property type="match status" value="2"/>
</dbReference>
<dbReference type="InterPro" id="IPR019956">
    <property type="entry name" value="Ubiquitin_dom"/>
</dbReference>
<dbReference type="InterPro" id="IPR000626">
    <property type="entry name" value="Ubiquitin-like_dom"/>
</dbReference>
<feature type="domain" description="Ubiquitin-like" evidence="11">
    <location>
        <begin position="94"/>
        <end position="169"/>
    </location>
</feature>
<dbReference type="InterPro" id="IPR044066">
    <property type="entry name" value="TRIAD_supradom"/>
</dbReference>
<keyword evidence="14" id="KW-1185">Reference proteome</keyword>
<proteinExistence type="predicted"/>
<dbReference type="EMBL" id="JAOAOG010000084">
    <property type="protein sequence ID" value="KAJ6250178.1"/>
    <property type="molecule type" value="Genomic_DNA"/>
</dbReference>
<dbReference type="Pfam" id="PF00240">
    <property type="entry name" value="ubiquitin"/>
    <property type="match status" value="1"/>
</dbReference>
<organism evidence="13 14">
    <name type="scientific">Anaeramoeba flamelloides</name>
    <dbReference type="NCBI Taxonomy" id="1746091"/>
    <lineage>
        <taxon>Eukaryota</taxon>
        <taxon>Metamonada</taxon>
        <taxon>Anaeramoebidae</taxon>
        <taxon>Anaeramoeba</taxon>
    </lineage>
</organism>
<evidence type="ECO:0000256" key="8">
    <source>
        <dbReference type="ARBA" id="ARBA00022771"/>
    </source>
</evidence>
<keyword evidence="5" id="KW-0808">Transferase</keyword>
<reference evidence="13" key="1">
    <citation type="submission" date="2022-08" db="EMBL/GenBank/DDBJ databases">
        <title>Novel sulfate-reducing endosymbionts in the free-living metamonad Anaeramoeba.</title>
        <authorList>
            <person name="Jerlstrom-Hultqvist J."/>
            <person name="Cepicka I."/>
            <person name="Gallot-Lavallee L."/>
            <person name="Salas-Leiva D."/>
            <person name="Curtis B.A."/>
            <person name="Zahonova K."/>
            <person name="Pipaliya S."/>
            <person name="Dacks J."/>
            <person name="Roger A.J."/>
        </authorList>
    </citation>
    <scope>NUCLEOTIDE SEQUENCE</scope>
    <source>
        <strain evidence="13">Schooner1</strain>
    </source>
</reference>
<dbReference type="PROSITE" id="PS51873">
    <property type="entry name" value="TRIAD"/>
    <property type="match status" value="1"/>
</dbReference>
<gene>
    <name evidence="13" type="ORF">M0813_16233</name>
</gene>
<dbReference type="InterPro" id="IPR029071">
    <property type="entry name" value="Ubiquitin-like_domsf"/>
</dbReference>
<keyword evidence="7" id="KW-0677">Repeat</keyword>
<evidence type="ECO:0000256" key="2">
    <source>
        <dbReference type="ARBA" id="ARBA00004906"/>
    </source>
</evidence>
<evidence type="ECO:0000256" key="9">
    <source>
        <dbReference type="ARBA" id="ARBA00022786"/>
    </source>
</evidence>
<evidence type="ECO:0000259" key="11">
    <source>
        <dbReference type="PROSITE" id="PS50053"/>
    </source>
</evidence>
<dbReference type="Gene3D" id="3.10.20.90">
    <property type="entry name" value="Phosphatidylinositol 3-kinase Catalytic Subunit, Chain A, domain 1"/>
    <property type="match status" value="1"/>
</dbReference>
<evidence type="ECO:0000256" key="3">
    <source>
        <dbReference type="ARBA" id="ARBA00012251"/>
    </source>
</evidence>
<protein>
    <recommendedName>
        <fullName evidence="3">RBR-type E3 ubiquitin transferase</fullName>
        <ecNumber evidence="3">2.3.2.31</ecNumber>
    </recommendedName>
</protein>
<evidence type="ECO:0000256" key="1">
    <source>
        <dbReference type="ARBA" id="ARBA00001798"/>
    </source>
</evidence>
<dbReference type="Pfam" id="PF22605">
    <property type="entry name" value="IBR_2"/>
    <property type="match status" value="1"/>
</dbReference>
<dbReference type="SUPFAM" id="SSF57850">
    <property type="entry name" value="RING/U-box"/>
    <property type="match status" value="1"/>
</dbReference>
<accession>A0ABQ8YZZ1</accession>
<dbReference type="SUPFAM" id="SSF54236">
    <property type="entry name" value="Ubiquitin-like"/>
    <property type="match status" value="2"/>
</dbReference>
<evidence type="ECO:0000256" key="10">
    <source>
        <dbReference type="ARBA" id="ARBA00022833"/>
    </source>
</evidence>
<evidence type="ECO:0000256" key="6">
    <source>
        <dbReference type="ARBA" id="ARBA00022723"/>
    </source>
</evidence>
<comment type="caution">
    <text evidence="13">The sequence shown here is derived from an EMBL/GenBank/DDBJ whole genome shotgun (WGS) entry which is preliminary data.</text>
</comment>
<comment type="pathway">
    <text evidence="2">Protein modification; protein ubiquitination.</text>
</comment>
<keyword evidence="10" id="KW-0862">Zinc</keyword>
<comment type="catalytic activity">
    <reaction evidence="1">
        <text>[E2 ubiquitin-conjugating enzyme]-S-ubiquitinyl-L-cysteine + [acceptor protein]-L-lysine = [E2 ubiquitin-conjugating enzyme]-L-cysteine + [acceptor protein]-N(6)-ubiquitinyl-L-lysine.</text>
        <dbReference type="EC" id="2.3.2.31"/>
    </reaction>
</comment>
<evidence type="ECO:0000313" key="14">
    <source>
        <dbReference type="Proteomes" id="UP001150062"/>
    </source>
</evidence>
<dbReference type="InterPro" id="IPR050158">
    <property type="entry name" value="Ubiquitin_ubiquitin-like"/>
</dbReference>
<evidence type="ECO:0000256" key="4">
    <source>
        <dbReference type="ARBA" id="ARBA00022553"/>
    </source>
</evidence>
<feature type="domain" description="RING-type" evidence="12">
    <location>
        <begin position="1"/>
        <end position="73"/>
    </location>
</feature>
<name>A0ABQ8YZZ1_9EUKA</name>